<sequence>MFRNILVPTDGSPLATMAVDAAIAFAKEAGAKITVLTVTEPFHFFSTDVEQLGSTREEYEALSREHAAETLAAAQAKAERAGVACTAGQLRNHEVYRAIIDKAEEIGADLIVMASHGRGGVGALIIGSVTAKVLTHSTIPVLVYRKK</sequence>
<dbReference type="Proteomes" id="UP000078507">
    <property type="component" value="Unassembled WGS sequence"/>
</dbReference>
<comment type="similarity">
    <text evidence="1">Belongs to the universal stress protein A family.</text>
</comment>
<dbReference type="InterPro" id="IPR006015">
    <property type="entry name" value="Universal_stress_UspA"/>
</dbReference>
<dbReference type="RefSeq" id="WP_066869235.1">
    <property type="nucleotide sequence ID" value="NZ_LNQB01000054.1"/>
</dbReference>
<dbReference type="SUPFAM" id="SSF52402">
    <property type="entry name" value="Adenine nucleotide alpha hydrolases-like"/>
    <property type="match status" value="1"/>
</dbReference>
<dbReference type="OrthoDB" id="5564966at2"/>
<dbReference type="STRING" id="36856.ATB98_16430"/>
<evidence type="ECO:0000256" key="1">
    <source>
        <dbReference type="ARBA" id="ARBA00008791"/>
    </source>
</evidence>
<dbReference type="InterPro" id="IPR014729">
    <property type="entry name" value="Rossmann-like_a/b/a_fold"/>
</dbReference>
<dbReference type="PANTHER" id="PTHR46268">
    <property type="entry name" value="STRESS RESPONSE PROTEIN NHAX"/>
    <property type="match status" value="1"/>
</dbReference>
<dbReference type="InterPro" id="IPR006016">
    <property type="entry name" value="UspA"/>
</dbReference>
<dbReference type="PANTHER" id="PTHR46268:SF15">
    <property type="entry name" value="UNIVERSAL STRESS PROTEIN HP_0031"/>
    <property type="match status" value="1"/>
</dbReference>
<protein>
    <submittedName>
        <fullName evidence="3">Universal stress protein</fullName>
    </submittedName>
</protein>
<dbReference type="PRINTS" id="PR01438">
    <property type="entry name" value="UNVRSLSTRESS"/>
</dbReference>
<feature type="domain" description="UspA" evidence="2">
    <location>
        <begin position="1"/>
        <end position="145"/>
    </location>
</feature>
<dbReference type="Gene3D" id="3.40.50.620">
    <property type="entry name" value="HUPs"/>
    <property type="match status" value="1"/>
</dbReference>
<evidence type="ECO:0000259" key="2">
    <source>
        <dbReference type="Pfam" id="PF00582"/>
    </source>
</evidence>
<evidence type="ECO:0000313" key="3">
    <source>
        <dbReference type="EMBL" id="OAP49471.1"/>
    </source>
</evidence>
<evidence type="ECO:0000313" key="4">
    <source>
        <dbReference type="Proteomes" id="UP000078507"/>
    </source>
</evidence>
<dbReference type="AlphaFoldDB" id="A0A178YQB5"/>
<reference evidence="3 4" key="1">
    <citation type="submission" date="2015-11" db="EMBL/GenBank/DDBJ databases">
        <title>Ensifer anhuiense sp. nov., an effective nitrogen fixation bacterium with Glycine soja.</title>
        <authorList>
            <person name="Yan H."/>
            <person name="Chen W."/>
        </authorList>
    </citation>
    <scope>NUCLEOTIDE SEQUENCE [LARGE SCALE GENOMIC DNA]</scope>
    <source>
        <strain evidence="3 4">LMG 7837</strain>
    </source>
</reference>
<proteinExistence type="inferred from homology"/>
<accession>A0A178YQB5</accession>
<dbReference type="EMBL" id="LNQB01000054">
    <property type="protein sequence ID" value="OAP49471.1"/>
    <property type="molecule type" value="Genomic_DNA"/>
</dbReference>
<keyword evidence="4" id="KW-1185">Reference proteome</keyword>
<gene>
    <name evidence="3" type="ORF">ATB98_16430</name>
</gene>
<organism evidence="3 4">
    <name type="scientific">Sinorhizobium saheli</name>
    <dbReference type="NCBI Taxonomy" id="36856"/>
    <lineage>
        <taxon>Bacteria</taxon>
        <taxon>Pseudomonadati</taxon>
        <taxon>Pseudomonadota</taxon>
        <taxon>Alphaproteobacteria</taxon>
        <taxon>Hyphomicrobiales</taxon>
        <taxon>Rhizobiaceae</taxon>
        <taxon>Sinorhizobium/Ensifer group</taxon>
        <taxon>Sinorhizobium</taxon>
    </lineage>
</organism>
<dbReference type="CDD" id="cd00293">
    <property type="entry name" value="USP-like"/>
    <property type="match status" value="1"/>
</dbReference>
<name>A0A178YQB5_SINSA</name>
<comment type="caution">
    <text evidence="3">The sequence shown here is derived from an EMBL/GenBank/DDBJ whole genome shotgun (WGS) entry which is preliminary data.</text>
</comment>
<dbReference type="Pfam" id="PF00582">
    <property type="entry name" value="Usp"/>
    <property type="match status" value="1"/>
</dbReference>